<evidence type="ECO:0000313" key="2">
    <source>
        <dbReference type="Proteomes" id="UP000233597"/>
    </source>
</evidence>
<dbReference type="OrthoDB" id="5460091at2"/>
<dbReference type="InterPro" id="IPR019294">
    <property type="entry name" value="Translation_reg_Com"/>
</dbReference>
<dbReference type="RefSeq" id="WP_101264513.1">
    <property type="nucleotide sequence ID" value="NZ_NWTK01000002.1"/>
</dbReference>
<proteinExistence type="predicted"/>
<sequence length="57" mass="6668">MMTESINSGTKKEQYRDIRCKSCGRKLLEAFDRLFIRVKCTRCKTINAIESLSEDHL</sequence>
<dbReference type="AlphaFoldDB" id="A0A2N3KY19"/>
<evidence type="ECO:0008006" key="3">
    <source>
        <dbReference type="Google" id="ProtNLM"/>
    </source>
</evidence>
<gene>
    <name evidence="1" type="ORF">COO20_04660</name>
</gene>
<dbReference type="EMBL" id="NWTK01000002">
    <property type="protein sequence ID" value="PKR55464.1"/>
    <property type="molecule type" value="Genomic_DNA"/>
</dbReference>
<dbReference type="Proteomes" id="UP000233597">
    <property type="component" value="Unassembled WGS sequence"/>
</dbReference>
<protein>
    <recommendedName>
        <fullName evidence="3">Com family DNA-binding transcriptional regulator</fullName>
    </recommendedName>
</protein>
<name>A0A2N3KY19_9PROT</name>
<dbReference type="Pfam" id="PF10122">
    <property type="entry name" value="Zn_ribbon_Com"/>
    <property type="match status" value="1"/>
</dbReference>
<accession>A0A2N3KY19</accession>
<evidence type="ECO:0000313" key="1">
    <source>
        <dbReference type="EMBL" id="PKR55464.1"/>
    </source>
</evidence>
<organism evidence="1 2">
    <name type="scientific">Thalassospira marina</name>
    <dbReference type="NCBI Taxonomy" id="2048283"/>
    <lineage>
        <taxon>Bacteria</taxon>
        <taxon>Pseudomonadati</taxon>
        <taxon>Pseudomonadota</taxon>
        <taxon>Alphaproteobacteria</taxon>
        <taxon>Rhodospirillales</taxon>
        <taxon>Thalassospiraceae</taxon>
        <taxon>Thalassospira</taxon>
    </lineage>
</organism>
<comment type="caution">
    <text evidence="1">The sequence shown here is derived from an EMBL/GenBank/DDBJ whole genome shotgun (WGS) entry which is preliminary data.</text>
</comment>
<reference evidence="1 2" key="1">
    <citation type="submission" date="2017-09" db="EMBL/GenBank/DDBJ databases">
        <title>Biodiversity and function of Thalassospira species in the particle-attached aromatic-hydrocarbon-degrading consortia from the surface seawater of the South China Sea.</title>
        <authorList>
            <person name="Dong C."/>
            <person name="Liu R."/>
            <person name="Shao Z."/>
        </authorList>
    </citation>
    <scope>NUCLEOTIDE SEQUENCE [LARGE SCALE GENOMIC DNA]</scope>
    <source>
        <strain evidence="1 2">CSC1P2</strain>
    </source>
</reference>